<dbReference type="OrthoDB" id="7445868at2"/>
<dbReference type="InterPro" id="IPR029063">
    <property type="entry name" value="SAM-dependent_MTases_sf"/>
</dbReference>
<accession>A0A099F2H4</accession>
<comment type="caution">
    <text evidence="1">The sequence shown here is derived from an EMBL/GenBank/DDBJ whole genome shotgun (WGS) entry which is preliminary data.</text>
</comment>
<dbReference type="RefSeq" id="WP_036720426.1">
    <property type="nucleotide sequence ID" value="NZ_JRKS01000039.1"/>
</dbReference>
<keyword evidence="2" id="KW-1185">Reference proteome</keyword>
<sequence>MSVDGIENGARLHMPEAEAETVRSAYRAARRIVEYGAGGSTLIAATESQAALLSIESDPGWARRVRRWIAEAGAERDGLVVRHVDIGPVGQWGKPSGPGAFRKFSAYPLSPWTDPSPGEGAPDLVLIDGRFRLGCFAATLLNATAPLTVLWDDYAARTAYHAAETLAGPPQMIGRMARWQLEPRALSPSEINRIIPWFVVPG</sequence>
<dbReference type="AlphaFoldDB" id="A0A099F2H4"/>
<protein>
    <submittedName>
        <fullName evidence="1">Uncharacterized protein</fullName>
    </submittedName>
</protein>
<gene>
    <name evidence="1" type="ORF">IC63_11740</name>
</gene>
<proteinExistence type="predicted"/>
<dbReference type="Proteomes" id="UP000029917">
    <property type="component" value="Unassembled WGS sequence"/>
</dbReference>
<dbReference type="STRING" id="690417.IC63_11740"/>
<reference evidence="1 2" key="2">
    <citation type="submission" date="2014-10" db="EMBL/GenBank/DDBJ databases">
        <title>Paracoccus sanguinis sp. nov., isolated from clinical specimens of New York State patients.</title>
        <authorList>
            <person name="Mingle L.A."/>
            <person name="Cole J.A."/>
            <person name="Lapierre P."/>
            <person name="Musser K.A."/>
        </authorList>
    </citation>
    <scope>NUCLEOTIDE SEQUENCE [LARGE SCALE GENOMIC DNA]</scope>
    <source>
        <strain evidence="1 2">HAMBI 3106</strain>
    </source>
</reference>
<organism evidence="1 2">
    <name type="scientific">Paracoccus sphaerophysae</name>
    <dbReference type="NCBI Taxonomy" id="690417"/>
    <lineage>
        <taxon>Bacteria</taxon>
        <taxon>Pseudomonadati</taxon>
        <taxon>Pseudomonadota</taxon>
        <taxon>Alphaproteobacteria</taxon>
        <taxon>Rhodobacterales</taxon>
        <taxon>Paracoccaceae</taxon>
        <taxon>Paracoccus</taxon>
    </lineage>
</organism>
<name>A0A099F2H4_9RHOB</name>
<evidence type="ECO:0000313" key="2">
    <source>
        <dbReference type="Proteomes" id="UP000029917"/>
    </source>
</evidence>
<dbReference type="Gene3D" id="3.40.50.150">
    <property type="entry name" value="Vaccinia Virus protein VP39"/>
    <property type="match status" value="1"/>
</dbReference>
<reference evidence="1 2" key="1">
    <citation type="submission" date="2014-09" db="EMBL/GenBank/DDBJ databases">
        <authorList>
            <person name="McGinnis J.M."/>
            <person name="Wolfgang W.J."/>
        </authorList>
    </citation>
    <scope>NUCLEOTIDE SEQUENCE [LARGE SCALE GENOMIC DNA]</scope>
    <source>
        <strain evidence="1 2">HAMBI 3106</strain>
    </source>
</reference>
<evidence type="ECO:0000313" key="1">
    <source>
        <dbReference type="EMBL" id="KGJ04885.1"/>
    </source>
</evidence>
<dbReference type="EMBL" id="JRKS01000039">
    <property type="protein sequence ID" value="KGJ04885.1"/>
    <property type="molecule type" value="Genomic_DNA"/>
</dbReference>